<feature type="compositionally biased region" description="Basic and acidic residues" evidence="1">
    <location>
        <begin position="1912"/>
        <end position="1924"/>
    </location>
</feature>
<dbReference type="SUPFAM" id="SSF57850">
    <property type="entry name" value="RING/U-box"/>
    <property type="match status" value="1"/>
</dbReference>
<feature type="compositionally biased region" description="Polar residues" evidence="1">
    <location>
        <begin position="1605"/>
        <end position="1615"/>
    </location>
</feature>
<feature type="chain" id="PRO_5043691420" evidence="2">
    <location>
        <begin position="28"/>
        <end position="2182"/>
    </location>
</feature>
<feature type="region of interest" description="Disordered" evidence="1">
    <location>
        <begin position="606"/>
        <end position="718"/>
    </location>
</feature>
<feature type="region of interest" description="Disordered" evidence="1">
    <location>
        <begin position="424"/>
        <end position="482"/>
    </location>
</feature>
<feature type="region of interest" description="Disordered" evidence="1">
    <location>
        <begin position="1222"/>
        <end position="1336"/>
    </location>
</feature>
<feature type="compositionally biased region" description="Basic and acidic residues" evidence="1">
    <location>
        <begin position="1780"/>
        <end position="1790"/>
    </location>
</feature>
<dbReference type="EnsemblMetazoa" id="PPA43067.1">
    <property type="protein sequence ID" value="PPA43067.1"/>
    <property type="gene ID" value="WBGene00281436"/>
</dbReference>
<feature type="region of interest" description="Disordered" evidence="1">
    <location>
        <begin position="809"/>
        <end position="986"/>
    </location>
</feature>
<feature type="compositionally biased region" description="Basic and acidic residues" evidence="1">
    <location>
        <begin position="809"/>
        <end position="829"/>
    </location>
</feature>
<feature type="compositionally biased region" description="Low complexity" evidence="1">
    <location>
        <begin position="668"/>
        <end position="706"/>
    </location>
</feature>
<feature type="compositionally biased region" description="Polar residues" evidence="1">
    <location>
        <begin position="606"/>
        <end position="623"/>
    </location>
</feature>
<feature type="compositionally biased region" description="Basic and acidic residues" evidence="1">
    <location>
        <begin position="1638"/>
        <end position="1654"/>
    </location>
</feature>
<dbReference type="GO" id="GO:0061630">
    <property type="term" value="F:ubiquitin protein ligase activity"/>
    <property type="evidence" value="ECO:0000318"/>
    <property type="project" value="GO_Central"/>
</dbReference>
<dbReference type="SMART" id="SM00184">
    <property type="entry name" value="RING"/>
    <property type="match status" value="1"/>
</dbReference>
<feature type="compositionally biased region" description="Low complexity" evidence="1">
    <location>
        <begin position="523"/>
        <end position="535"/>
    </location>
</feature>
<feature type="compositionally biased region" description="Low complexity" evidence="1">
    <location>
        <begin position="1944"/>
        <end position="1957"/>
    </location>
</feature>
<sequence>FRCFSANAAVFLPILWLIFVLPSIASTRSCETIKSVLDLRFSPPSTTEPVAVEDDVSVSSARGRGRGREGSRGVARGTTVGRPRSRSSSLSSDTLYSFRRRSRVLSDPPAKRTISNWRTSSANSKIHEANGKIRSTKEVGQIRRRRCCPRSSTRSPTARNNELAFVMSSMPTGPRRSVRLKGRDRESEDEKKPSKKKKKGDDGIIGEDVDVETAKEEKEATAGRQNDAASAMVSDAPSNERAVPSTSRRRSLRSATRTVQQPSQPDDDVVVDGETAAPPVSHPATDEVALAEAIEYLENSLREGGYNISRDADGDIVAIDSPSDESAVQSTQLREAALAGAIEYVENALREEGYDISRDADDDVVVVDAPSDQSAVQSTQLREASSSSHHRRSRYRTEEGRRIVAVSIDSPTTERKVYPEVIQLSDGDDEELPAHNSASPSIRSRPTQPRNPLPRSTFDTHPSTSAAHPSRPSRLVPPPSAAPPDMALMNLVAHISSIPLEWLEDDDNVFVRQPSTGRSAQQRGASNVRSASSARRSARHPSQPDRYDPALSTPVAVVPRGRGARRSRPFGSLAVRGGRGRGVASRRLPPTRIAAVSPYFLENHTGLASSSDDQENHTGLASSSDDHDLYGTRHSSSSGFTDYTSSDTDDGATCSCPEDTDPVPPEFPASMSSEAAAAAVGSQPEEASGAVEEQQAEASGAASAAAKSDERKRSKKHKKCCPRAHIDEECMICLDKIRRHAVFSKNEKGECLHRFHAGCLRGWIRKGGRSCPTCRAYIKYIRRLKNGRKMRRPKLVLLTLEEEMREQAESREFERLVSSDRRHMRDQRGRGRSRGRGRGGGAQLGARWTIPTLPRGDADEPSDEDIFPPFGSDGWRGDFRSESHTSSDEEYRQAIADSLREQREEAARRPLNSSDDDDQRRLRLAMAASQEEEQRRRERDARRSRGQQQSSSNAGRPQMDSDDEPGPSTRPQVVRRTSTRRFQTAADGTRTMCVWRGTDGSSDDEHPWPDRSLGWETAVDCGFTVRRRAPGVAGSAAAAASDTPSDIIYRLRELSADADVAPGRYATLDDDDWVDVPVFADNSEEYLEQGRQIEEWEAQQRSSSEGNDDDDAPTDRMIDATALNAPPATGSSDQGELFLTEAGDEAAVGDGFSDNGNDRLDQSQRMEELERGAWSPEYISFDDDDQDEAREILRLRKRAVNPPTAQPSAPVSPAAAVAYTMEAGSTGDEETVRFCENMEEHEEQGRELAELEEAQKAASSHERSEQVPKDGVAPIEKLEEKEEVEAGKEGEDGAKGDDEEMDDDEHGVGDVREEYGYDRRRYERERGPDNYEDDRYYHEVFEKNIVKAKDVEGETAQSSSGSRTSSSAHVSSGTPVEPSSTTTGAAASSDDDEENVKEKEEENAGGQEEDGIAEDSGEENGSKEDSDGQVEGGTSALIREARMLVKSSKEHYEDEDEEKDEEEVKESEEDADLEENDEVADENGSNEEAHNDSDQLEDLFSSRSTRRPLIRATTQLVESSKDSEDEDDVEEDLEDVSKQEMMKRLISIAKKDNVRRQAFNRALGVSDSESDREIREEQSGDESVAISEDGVPQEDRVASNEDTDLNSGLMNAGNQNDDDPSKSSSSESEDTDSDDEDVARKRIERERRKQERSSLRVPVNNRLKFESESDEDEEEDNEEGNALEERIDEDDEDRIPEDEEMDGGEEETRDLESLAEAENPDDVEDEEPHEAGNASHADQCDDDVLDGGDDEEECTMHVMHPADDGRYYLPACVERAIEERSNEERQAVERHSRRQSHLSRLTARAPPRDVLRQIARAPTRRFHPISAPTSAESQTRSNNVSSAGTPSRPRLSAIHRTPEGITAQSRLSGAAVRSMQPNGLQNPSTKRANESYVLQGDEVYSSRRRTAKKRSAPHDCMRDSDKGTKRGCVSVGDQPGTSGLADGAETASTASQESTSSLPSDNSAPGKILNDALRDTFLELFDRGISHASDEKKLELLAAIEQALGDEQALARVRTDCWIPQTDWNVNRKGAERDVASRARPQRHVTKLASPPSSLPSPASSLNNASMSTDVIEVPRKVQEASPTLSILRVSDNADQYPESVSHPSNRRSIRCPSRRIAETHMKGDNERKNSQLSELRRLSEVFDILKAEVDKRIKFDMESPAFPTSAYDSHQALSIFLLFGK</sequence>
<dbReference type="PANTHER" id="PTHR45969">
    <property type="entry name" value="RING ZINC FINGER PROTEIN-RELATED"/>
    <property type="match status" value="1"/>
</dbReference>
<feature type="region of interest" description="Disordered" evidence="1">
    <location>
        <begin position="369"/>
        <end position="407"/>
    </location>
</feature>
<dbReference type="Proteomes" id="UP000005239">
    <property type="component" value="Unassembled WGS sequence"/>
</dbReference>
<feature type="region of interest" description="Disordered" evidence="1">
    <location>
        <begin position="1096"/>
        <end position="1135"/>
    </location>
</feature>
<dbReference type="GO" id="GO:0016567">
    <property type="term" value="P:protein ubiquitination"/>
    <property type="evidence" value="ECO:0000318"/>
    <property type="project" value="GO_Central"/>
</dbReference>
<reference evidence="3" key="2">
    <citation type="submission" date="2022-06" db="UniProtKB">
        <authorList>
            <consortium name="EnsemblMetazoa"/>
        </authorList>
    </citation>
    <scope>IDENTIFICATION</scope>
    <source>
        <strain evidence="3">PS312</strain>
    </source>
</reference>
<evidence type="ECO:0000313" key="3">
    <source>
        <dbReference type="EnsemblMetazoa" id="PPA43067.1"/>
    </source>
</evidence>
<feature type="region of interest" description="Disordered" evidence="1">
    <location>
        <begin position="1561"/>
        <end position="1755"/>
    </location>
</feature>
<feature type="compositionally biased region" description="Basic and acidic residues" evidence="1">
    <location>
        <begin position="1569"/>
        <end position="1578"/>
    </location>
</feature>
<accession>A0A2A6B3B9</accession>
<dbReference type="OrthoDB" id="9984778at2759"/>
<feature type="compositionally biased region" description="Acidic residues" evidence="1">
    <location>
        <begin position="1668"/>
        <end position="1728"/>
    </location>
</feature>
<dbReference type="InterPro" id="IPR013083">
    <property type="entry name" value="Znf_RING/FYVE/PHD"/>
</dbReference>
<feature type="compositionally biased region" description="Basic and acidic residues" evidence="1">
    <location>
        <begin position="125"/>
        <end position="141"/>
    </location>
</feature>
<proteinExistence type="predicted"/>
<feature type="compositionally biased region" description="Basic and acidic residues" evidence="1">
    <location>
        <begin position="932"/>
        <end position="943"/>
    </location>
</feature>
<feature type="compositionally biased region" description="Low complexity" evidence="1">
    <location>
        <begin position="253"/>
        <end position="264"/>
    </location>
</feature>
<feature type="compositionally biased region" description="Low complexity" evidence="1">
    <location>
        <begin position="569"/>
        <end position="588"/>
    </location>
</feature>
<dbReference type="Pfam" id="PF13639">
    <property type="entry name" value="zf-RING_2"/>
    <property type="match status" value="1"/>
</dbReference>
<feature type="region of interest" description="Disordered" evidence="1">
    <location>
        <begin position="515"/>
        <end position="589"/>
    </location>
</feature>
<dbReference type="PROSITE" id="PS50089">
    <property type="entry name" value="ZF_RING_2"/>
    <property type="match status" value="1"/>
</dbReference>
<feature type="compositionally biased region" description="Acidic residues" evidence="1">
    <location>
        <begin position="1453"/>
        <end position="1485"/>
    </location>
</feature>
<feature type="compositionally biased region" description="Basic residues" evidence="1">
    <location>
        <begin position="1902"/>
        <end position="1911"/>
    </location>
</feature>
<feature type="compositionally biased region" description="Acidic residues" evidence="1">
    <location>
        <begin position="1523"/>
        <end position="1534"/>
    </location>
</feature>
<feature type="compositionally biased region" description="Acidic residues" evidence="1">
    <location>
        <begin position="1403"/>
        <end position="1418"/>
    </location>
</feature>
<feature type="compositionally biased region" description="Basic and acidic residues" evidence="1">
    <location>
        <begin position="212"/>
        <end position="221"/>
    </location>
</feature>
<feature type="region of interest" description="Disordered" evidence="1">
    <location>
        <begin position="45"/>
        <end position="93"/>
    </location>
</feature>
<evidence type="ECO:0000256" key="2">
    <source>
        <dbReference type="SAM" id="SignalP"/>
    </source>
</evidence>
<dbReference type="Gene3D" id="3.30.40.10">
    <property type="entry name" value="Zinc/RING finger domain, C3HC4 (zinc finger)"/>
    <property type="match status" value="1"/>
</dbReference>
<keyword evidence="4" id="KW-1185">Reference proteome</keyword>
<feature type="compositionally biased region" description="Basic and acidic residues" evidence="1">
    <location>
        <begin position="1276"/>
        <end position="1296"/>
    </location>
</feature>
<feature type="compositionally biased region" description="Polar residues" evidence="1">
    <location>
        <begin position="1875"/>
        <end position="1886"/>
    </location>
</feature>
<feature type="compositionally biased region" description="Acidic residues" evidence="1">
    <location>
        <begin position="1627"/>
        <end position="1637"/>
    </location>
</feature>
<evidence type="ECO:0000313" key="4">
    <source>
        <dbReference type="Proteomes" id="UP000005239"/>
    </source>
</evidence>
<feature type="compositionally biased region" description="Polar residues" evidence="1">
    <location>
        <begin position="436"/>
        <end position="450"/>
    </location>
</feature>
<feature type="region of interest" description="Disordered" evidence="1">
    <location>
        <begin position="107"/>
        <end position="285"/>
    </location>
</feature>
<feature type="compositionally biased region" description="Basic and acidic residues" evidence="1">
    <location>
        <begin position="1230"/>
        <end position="1268"/>
    </location>
</feature>
<dbReference type="InterPro" id="IPR001841">
    <property type="entry name" value="Znf_RING"/>
</dbReference>
<feature type="signal peptide" evidence="2">
    <location>
        <begin position="1"/>
        <end position="27"/>
    </location>
</feature>
<name>A0A2A6B3B9_PRIPA</name>
<protein>
    <submittedName>
        <fullName evidence="3">Zinc finger protein</fullName>
    </submittedName>
</protein>
<accession>A0A8R1Z577</accession>
<reference evidence="4" key="1">
    <citation type="journal article" date="2008" name="Nat. Genet.">
        <title>The Pristionchus pacificus genome provides a unique perspective on nematode lifestyle and parasitism.</title>
        <authorList>
            <person name="Dieterich C."/>
            <person name="Clifton S.W."/>
            <person name="Schuster L.N."/>
            <person name="Chinwalla A."/>
            <person name="Delehaunty K."/>
            <person name="Dinkelacker I."/>
            <person name="Fulton L."/>
            <person name="Fulton R."/>
            <person name="Godfrey J."/>
            <person name="Minx P."/>
            <person name="Mitreva M."/>
            <person name="Roeseler W."/>
            <person name="Tian H."/>
            <person name="Witte H."/>
            <person name="Yang S.P."/>
            <person name="Wilson R.K."/>
            <person name="Sommer R.J."/>
        </authorList>
    </citation>
    <scope>NUCLEOTIDE SEQUENCE [LARGE SCALE GENOMIC DNA]</scope>
    <source>
        <strain evidence="4">PS312</strain>
    </source>
</reference>
<feature type="compositionally biased region" description="Basic and acidic residues" evidence="1">
    <location>
        <begin position="875"/>
        <end position="908"/>
    </location>
</feature>
<feature type="compositionally biased region" description="Low complexity" evidence="1">
    <location>
        <begin position="2048"/>
        <end position="2064"/>
    </location>
</feature>
<feature type="compositionally biased region" description="Low complexity" evidence="1">
    <location>
        <begin position="1358"/>
        <end position="1372"/>
    </location>
</feature>
<dbReference type="PANTHER" id="PTHR45969:SF69">
    <property type="entry name" value="FINGER DOMAIN PROTEIN, PUTATIVE (AFU_ORTHOLOGUE AFUA_3G12190)-RELATED"/>
    <property type="match status" value="1"/>
</dbReference>
<feature type="compositionally biased region" description="Basic and acidic residues" evidence="1">
    <location>
        <begin position="181"/>
        <end position="192"/>
    </location>
</feature>
<organism evidence="3 4">
    <name type="scientific">Pristionchus pacificus</name>
    <name type="common">Parasitic nematode worm</name>
    <dbReference type="NCBI Taxonomy" id="54126"/>
    <lineage>
        <taxon>Eukaryota</taxon>
        <taxon>Metazoa</taxon>
        <taxon>Ecdysozoa</taxon>
        <taxon>Nematoda</taxon>
        <taxon>Chromadorea</taxon>
        <taxon>Rhabditida</taxon>
        <taxon>Rhabditina</taxon>
        <taxon>Diplogasteromorpha</taxon>
        <taxon>Diplogasteroidea</taxon>
        <taxon>Neodiplogasteridae</taxon>
        <taxon>Pristionchus</taxon>
    </lineage>
</organism>
<feature type="compositionally biased region" description="Polar residues" evidence="1">
    <location>
        <begin position="457"/>
        <end position="467"/>
    </location>
</feature>
<feature type="compositionally biased region" description="Polar residues" evidence="1">
    <location>
        <begin position="113"/>
        <end position="124"/>
    </location>
</feature>
<gene>
    <name evidence="3" type="primary">WBGene00281436</name>
</gene>
<feature type="region of interest" description="Disordered" evidence="1">
    <location>
        <begin position="1348"/>
        <end position="1540"/>
    </location>
</feature>
<feature type="compositionally biased region" description="Polar residues" evidence="1">
    <location>
        <begin position="1827"/>
        <end position="1845"/>
    </location>
</feature>
<feature type="region of interest" description="Disordered" evidence="1">
    <location>
        <begin position="1780"/>
        <end position="1967"/>
    </location>
</feature>
<feature type="compositionally biased region" description="Low complexity" evidence="1">
    <location>
        <begin position="635"/>
        <end position="646"/>
    </location>
</feature>
<keyword evidence="2" id="KW-0732">Signal</keyword>
<feature type="compositionally biased region" description="Basic and acidic residues" evidence="1">
    <location>
        <begin position="1306"/>
        <end position="1336"/>
    </location>
</feature>
<feature type="compositionally biased region" description="Low complexity" evidence="1">
    <location>
        <begin position="1379"/>
        <end position="1388"/>
    </location>
</feature>
<feature type="compositionally biased region" description="Basic and acidic residues" evidence="1">
    <location>
        <begin position="1439"/>
        <end position="1452"/>
    </location>
</feature>
<feature type="compositionally biased region" description="Acidic residues" evidence="1">
    <location>
        <begin position="1740"/>
        <end position="1753"/>
    </location>
</feature>
<evidence type="ECO:0000256" key="1">
    <source>
        <dbReference type="SAM" id="MobiDB-lite"/>
    </source>
</evidence>
<feature type="region of interest" description="Disordered" evidence="1">
    <location>
        <begin position="2030"/>
        <end position="2064"/>
    </location>
</feature>